<dbReference type="InterPro" id="IPR050320">
    <property type="entry name" value="N5-glutamine_MTase"/>
</dbReference>
<dbReference type="AlphaFoldDB" id="A0A0P7W725"/>
<dbReference type="NCBIfam" id="TIGR03534">
    <property type="entry name" value="RF_mod_PrmC"/>
    <property type="match status" value="1"/>
</dbReference>
<proteinExistence type="inferred from homology"/>
<dbReference type="InterPro" id="IPR019874">
    <property type="entry name" value="RF_methyltr_PrmC"/>
</dbReference>
<evidence type="ECO:0000313" key="8">
    <source>
        <dbReference type="EMBL" id="CUX81769.1"/>
    </source>
</evidence>
<organism evidence="9 10">
    <name type="scientific">Roseibaca calidilacus</name>
    <dbReference type="NCBI Taxonomy" id="1666912"/>
    <lineage>
        <taxon>Bacteria</taxon>
        <taxon>Pseudomonadati</taxon>
        <taxon>Pseudomonadota</taxon>
        <taxon>Alphaproteobacteria</taxon>
        <taxon>Rhodobacterales</taxon>
        <taxon>Paracoccaceae</taxon>
        <taxon>Roseinatronobacter</taxon>
    </lineage>
</organism>
<accession>A0A0P7W725</accession>
<feature type="binding site" evidence="5">
    <location>
        <begin position="116"/>
        <end position="120"/>
    </location>
    <ligand>
        <name>S-adenosyl-L-methionine</name>
        <dbReference type="ChEBI" id="CHEBI:59789"/>
    </ligand>
</feature>
<feature type="domain" description="Release factor glutamine methyltransferase N-terminal" evidence="7">
    <location>
        <begin position="5"/>
        <end position="75"/>
    </location>
</feature>
<protein>
    <recommendedName>
        <fullName evidence="5">Release factor glutamine methyltransferase</fullName>
        <shortName evidence="5">RF MTase</shortName>
        <ecNumber evidence="5">2.1.1.297</ecNumber>
    </recommendedName>
    <alternativeName>
        <fullName evidence="5">N5-glutamine methyltransferase PrmC</fullName>
    </alternativeName>
    <alternativeName>
        <fullName evidence="5">Protein-(glutamine-N5) MTase PrmC</fullName>
    </alternativeName>
    <alternativeName>
        <fullName evidence="5">Protein-glutamine N-methyltransferase PrmC</fullName>
    </alternativeName>
</protein>
<feature type="binding site" evidence="5">
    <location>
        <position position="168"/>
    </location>
    <ligand>
        <name>S-adenosyl-L-methionine</name>
        <dbReference type="ChEBI" id="CHEBI:59789"/>
    </ligand>
</feature>
<dbReference type="HAMAP" id="MF_02126">
    <property type="entry name" value="RF_methyltr_PrmC"/>
    <property type="match status" value="1"/>
</dbReference>
<dbReference type="Gene3D" id="1.10.8.10">
    <property type="entry name" value="DNA helicase RuvA subunit, C-terminal domain"/>
    <property type="match status" value="1"/>
</dbReference>
<dbReference type="PANTHER" id="PTHR18895">
    <property type="entry name" value="HEMK METHYLTRANSFERASE"/>
    <property type="match status" value="1"/>
</dbReference>
<feature type="binding site" evidence="5">
    <location>
        <position position="139"/>
    </location>
    <ligand>
        <name>S-adenosyl-L-methionine</name>
        <dbReference type="ChEBI" id="CHEBI:59789"/>
    </ligand>
</feature>
<evidence type="ECO:0000256" key="3">
    <source>
        <dbReference type="ARBA" id="ARBA00022691"/>
    </source>
</evidence>
<dbReference type="Proteomes" id="UP000182045">
    <property type="component" value="Unassembled WGS sequence"/>
</dbReference>
<comment type="function">
    <text evidence="5">Methylates the class 1 translation termination release factors RF1/PrfA and RF2/PrfB on the glutamine residue of the universally conserved GGQ motif.</text>
</comment>
<evidence type="ECO:0000313" key="10">
    <source>
        <dbReference type="Proteomes" id="UP000050413"/>
    </source>
</evidence>
<dbReference type="GO" id="GO:0032259">
    <property type="term" value="P:methylation"/>
    <property type="evidence" value="ECO:0007669"/>
    <property type="project" value="UniProtKB-KW"/>
</dbReference>
<dbReference type="PATRIC" id="fig|1666912.4.peg.1863"/>
<dbReference type="InterPro" id="IPR002052">
    <property type="entry name" value="DNA_methylase_N6_adenine_CS"/>
</dbReference>
<reference evidence="9 10" key="1">
    <citation type="submission" date="2015-09" db="EMBL/GenBank/DDBJ databases">
        <title>Identification and resolution of microdiversity through metagenomic sequencing of parallel consortia.</title>
        <authorList>
            <person name="Nelson W.C."/>
            <person name="Romine M.F."/>
            <person name="Lindemann S.R."/>
        </authorList>
    </citation>
    <scope>NUCLEOTIDE SEQUENCE [LARGE SCALE GENOMIC DNA]</scope>
    <source>
        <strain evidence="9">HL-91</strain>
    </source>
</reference>
<gene>
    <name evidence="9" type="primary">hemK</name>
    <name evidence="5" type="synonym">prmC</name>
    <name evidence="8" type="ORF">Ga0058931_1968</name>
    <name evidence="9" type="ORF">HLUCCA05_03530</name>
</gene>
<sequence length="287" mass="30601">MRAAELLADGIARLRAAGLDGAAGDARVLLAYALDIPRDRLTLAMGDDVSTPAQHRFQTAITARAAYRPVAQIIGRRAFFGRDFAVTPDVLDPRPDTETLIEAALEQPFSRLLDLGTGSGAIALTLLAERPDAQAVAVDLSQPALKVAARNAKALGLSSRVTFLRSDWFGAVGGVFDLIVSNPPYIGVPELADLSRDVRDYEPRMALVPTDDDGSGLAAYRVICAQAQNYLRPGGWLRVEIGYRQGAAVQALFTEAGFDHVSLRKDLSGHARVVSGQAPLGQSPSEL</sequence>
<dbReference type="STRING" id="1666912.Ga0058931_1968"/>
<evidence type="ECO:0000259" key="7">
    <source>
        <dbReference type="Pfam" id="PF17827"/>
    </source>
</evidence>
<keyword evidence="1 5" id="KW-0489">Methyltransferase</keyword>
<dbReference type="EMBL" id="FBYC01000004">
    <property type="protein sequence ID" value="CUX81769.1"/>
    <property type="molecule type" value="Genomic_DNA"/>
</dbReference>
<dbReference type="InterPro" id="IPR040758">
    <property type="entry name" value="PrmC_N"/>
</dbReference>
<dbReference type="InterPro" id="IPR029063">
    <property type="entry name" value="SAM-dependent_MTases_sf"/>
</dbReference>
<dbReference type="GO" id="GO:0102559">
    <property type="term" value="F:peptide chain release factor N(5)-glutamine methyltransferase activity"/>
    <property type="evidence" value="ECO:0007669"/>
    <property type="project" value="UniProtKB-EC"/>
</dbReference>
<comment type="caution">
    <text evidence="9">The sequence shown here is derived from an EMBL/GenBank/DDBJ whole genome shotgun (WGS) entry which is preliminary data.</text>
</comment>
<dbReference type="NCBIfam" id="TIGR00536">
    <property type="entry name" value="hemK_fam"/>
    <property type="match status" value="1"/>
</dbReference>
<feature type="domain" description="Methyltransferase small" evidence="6">
    <location>
        <begin position="97"/>
        <end position="185"/>
    </location>
</feature>
<dbReference type="PROSITE" id="PS00092">
    <property type="entry name" value="N6_MTASE"/>
    <property type="match status" value="1"/>
</dbReference>
<dbReference type="Gene3D" id="3.40.50.150">
    <property type="entry name" value="Vaccinia Virus protein VP39"/>
    <property type="match status" value="1"/>
</dbReference>
<evidence type="ECO:0000256" key="2">
    <source>
        <dbReference type="ARBA" id="ARBA00022679"/>
    </source>
</evidence>
<feature type="binding site" evidence="5">
    <location>
        <begin position="182"/>
        <end position="185"/>
    </location>
    <ligand>
        <name>substrate</name>
    </ligand>
</feature>
<dbReference type="OrthoDB" id="9800643at2"/>
<evidence type="ECO:0000313" key="9">
    <source>
        <dbReference type="EMBL" id="KPP95750.1"/>
    </source>
</evidence>
<keyword evidence="2 5" id="KW-0808">Transferase</keyword>
<keyword evidence="3 5" id="KW-0949">S-adenosyl-L-methionine</keyword>
<dbReference type="Pfam" id="PF05175">
    <property type="entry name" value="MTS"/>
    <property type="match status" value="1"/>
</dbReference>
<evidence type="ECO:0000313" key="11">
    <source>
        <dbReference type="Proteomes" id="UP000182045"/>
    </source>
</evidence>
<keyword evidence="11" id="KW-1185">Reference proteome</keyword>
<comment type="catalytic activity">
    <reaction evidence="4 5">
        <text>L-glutaminyl-[peptide chain release factor] + S-adenosyl-L-methionine = N(5)-methyl-L-glutaminyl-[peptide chain release factor] + S-adenosyl-L-homocysteine + H(+)</text>
        <dbReference type="Rhea" id="RHEA:42896"/>
        <dbReference type="Rhea" id="RHEA-COMP:10271"/>
        <dbReference type="Rhea" id="RHEA-COMP:10272"/>
        <dbReference type="ChEBI" id="CHEBI:15378"/>
        <dbReference type="ChEBI" id="CHEBI:30011"/>
        <dbReference type="ChEBI" id="CHEBI:57856"/>
        <dbReference type="ChEBI" id="CHEBI:59789"/>
        <dbReference type="ChEBI" id="CHEBI:61891"/>
        <dbReference type="EC" id="2.1.1.297"/>
    </reaction>
</comment>
<dbReference type="EC" id="2.1.1.297" evidence="5"/>
<dbReference type="InterPro" id="IPR004556">
    <property type="entry name" value="HemK-like"/>
</dbReference>
<evidence type="ECO:0000256" key="1">
    <source>
        <dbReference type="ARBA" id="ARBA00022603"/>
    </source>
</evidence>
<evidence type="ECO:0000256" key="5">
    <source>
        <dbReference type="HAMAP-Rule" id="MF_02126"/>
    </source>
</evidence>
<name>A0A0P7W725_9RHOB</name>
<evidence type="ECO:0000259" key="6">
    <source>
        <dbReference type="Pfam" id="PF05175"/>
    </source>
</evidence>
<reference evidence="8 11" key="2">
    <citation type="submission" date="2016-01" db="EMBL/GenBank/DDBJ databases">
        <authorList>
            <person name="Varghese N."/>
        </authorList>
    </citation>
    <scope>NUCLEOTIDE SEQUENCE [LARGE SCALE GENOMIC DNA]</scope>
    <source>
        <strain evidence="8 11">HL-91</strain>
    </source>
</reference>
<dbReference type="PANTHER" id="PTHR18895:SF74">
    <property type="entry name" value="MTRF1L RELEASE FACTOR GLUTAMINE METHYLTRANSFERASE"/>
    <property type="match status" value="1"/>
</dbReference>
<dbReference type="RefSeq" id="WP_072246172.1">
    <property type="nucleotide sequence ID" value="NZ_FBYC01000004.1"/>
</dbReference>
<dbReference type="CDD" id="cd02440">
    <property type="entry name" value="AdoMet_MTases"/>
    <property type="match status" value="1"/>
</dbReference>
<dbReference type="InterPro" id="IPR007848">
    <property type="entry name" value="Small_mtfrase_dom"/>
</dbReference>
<dbReference type="GO" id="GO:0003676">
    <property type="term" value="F:nucleic acid binding"/>
    <property type="evidence" value="ECO:0007669"/>
    <property type="project" value="InterPro"/>
</dbReference>
<dbReference type="EMBL" id="LJSG01000002">
    <property type="protein sequence ID" value="KPP95750.1"/>
    <property type="molecule type" value="Genomic_DNA"/>
</dbReference>
<comment type="similarity">
    <text evidence="5">Belongs to the protein N5-glutamine methyltransferase family. PrmC subfamily.</text>
</comment>
<dbReference type="Proteomes" id="UP000050413">
    <property type="component" value="Unassembled WGS sequence"/>
</dbReference>
<evidence type="ECO:0000256" key="4">
    <source>
        <dbReference type="ARBA" id="ARBA00048391"/>
    </source>
</evidence>
<dbReference type="Pfam" id="PF17827">
    <property type="entry name" value="PrmC_N"/>
    <property type="match status" value="1"/>
</dbReference>
<dbReference type="SUPFAM" id="SSF53335">
    <property type="entry name" value="S-adenosyl-L-methionine-dependent methyltransferases"/>
    <property type="match status" value="1"/>
</dbReference>
<feature type="binding site" evidence="5">
    <location>
        <position position="182"/>
    </location>
    <ligand>
        <name>S-adenosyl-L-methionine</name>
        <dbReference type="ChEBI" id="CHEBI:59789"/>
    </ligand>
</feature>